<feature type="binding site" evidence="16">
    <location>
        <position position="292"/>
    </location>
    <ligand>
        <name>S-adenosyl-L-methionine</name>
        <dbReference type="ChEBI" id="CHEBI:59789"/>
    </ligand>
</feature>
<evidence type="ECO:0000256" key="13">
    <source>
        <dbReference type="ARBA" id="ARBA00022884"/>
    </source>
</evidence>
<feature type="region of interest" description="Disordered" evidence="17">
    <location>
        <begin position="865"/>
        <end position="889"/>
    </location>
</feature>
<comment type="similarity">
    <text evidence="16">Belongs to the class I-like SAM-binding methyltransferase superfamily. RsmB/NOP family.</text>
</comment>
<dbReference type="GO" id="GO:0000049">
    <property type="term" value="F:tRNA binding"/>
    <property type="evidence" value="ECO:0007669"/>
    <property type="project" value="UniProtKB-KW"/>
</dbReference>
<evidence type="ECO:0000256" key="9">
    <source>
        <dbReference type="ARBA" id="ARBA00022676"/>
    </source>
</evidence>
<organism evidence="19 21">
    <name type="scientific">Ustilago bromivora</name>
    <dbReference type="NCBI Taxonomy" id="307758"/>
    <lineage>
        <taxon>Eukaryota</taxon>
        <taxon>Fungi</taxon>
        <taxon>Dikarya</taxon>
        <taxon>Basidiomycota</taxon>
        <taxon>Ustilaginomycotina</taxon>
        <taxon>Ustilaginomycetes</taxon>
        <taxon>Ustilaginales</taxon>
        <taxon>Ustilaginaceae</taxon>
        <taxon>Ustilago</taxon>
    </lineage>
</organism>
<dbReference type="GO" id="GO:0005634">
    <property type="term" value="C:nucleus"/>
    <property type="evidence" value="ECO:0007669"/>
    <property type="project" value="UniProtKB-SubCell"/>
</dbReference>
<evidence type="ECO:0000256" key="5">
    <source>
        <dbReference type="ARBA" id="ARBA00011738"/>
    </source>
</evidence>
<dbReference type="OrthoDB" id="6093671at2759"/>
<evidence type="ECO:0000256" key="15">
    <source>
        <dbReference type="ARBA" id="ARBA00023242"/>
    </source>
</evidence>
<keyword evidence="9" id="KW-0328">Glycosyltransferase</keyword>
<dbReference type="EMBL" id="LT558121">
    <property type="protein sequence ID" value="SAM81789.1"/>
    <property type="molecule type" value="Genomic_DNA"/>
</dbReference>
<evidence type="ECO:0000256" key="8">
    <source>
        <dbReference type="ARBA" id="ARBA00022603"/>
    </source>
</evidence>
<feature type="active site" description="Nucleophile" evidence="16">
    <location>
        <position position="345"/>
    </location>
</feature>
<feature type="region of interest" description="Disordered" evidence="17">
    <location>
        <begin position="1"/>
        <end position="51"/>
    </location>
</feature>
<dbReference type="PRINTS" id="PR02011">
    <property type="entry name" value="RCMTNCL1"/>
</dbReference>
<dbReference type="InterPro" id="IPR023270">
    <property type="entry name" value="RCMT_NCL1"/>
</dbReference>
<dbReference type="SUPFAM" id="SSF53335">
    <property type="entry name" value="S-adenosyl-L-methionine-dependent methyltransferases"/>
    <property type="match status" value="1"/>
</dbReference>
<comment type="subcellular location">
    <subcellularLocation>
        <location evidence="2">Nucleus</location>
    </subcellularLocation>
</comment>
<dbReference type="InterPro" id="IPR004467">
    <property type="entry name" value="Or_phspho_trans_dom"/>
</dbReference>
<accession>A0A1K0H2Z6</accession>
<dbReference type="Proteomes" id="UP000658997">
    <property type="component" value="Unassembled WGS sequence"/>
</dbReference>
<reference evidence="19" key="1">
    <citation type="submission" date="2016-04" db="EMBL/GenBank/DDBJ databases">
        <authorList>
            <person name="Evans L.H."/>
            <person name="Alamgir A."/>
            <person name="Owens N."/>
            <person name="Weber N.D."/>
            <person name="Virtaneva K."/>
            <person name="Barbian K."/>
            <person name="Babar A."/>
            <person name="Rosenke K."/>
        </authorList>
    </citation>
    <scope>NUCLEOTIDE SEQUENCE</scope>
    <source>
        <strain evidence="19">UB2112</strain>
    </source>
</reference>
<evidence type="ECO:0000313" key="22">
    <source>
        <dbReference type="Proteomes" id="UP000658997"/>
    </source>
</evidence>
<keyword evidence="22" id="KW-1185">Reference proteome</keyword>
<evidence type="ECO:0000256" key="2">
    <source>
        <dbReference type="ARBA" id="ARBA00004123"/>
    </source>
</evidence>
<dbReference type="InterPro" id="IPR029057">
    <property type="entry name" value="PRTase-like"/>
</dbReference>
<evidence type="ECO:0000256" key="12">
    <source>
        <dbReference type="ARBA" id="ARBA00022694"/>
    </source>
</evidence>
<keyword evidence="7" id="KW-0820">tRNA-binding</keyword>
<dbReference type="InterPro" id="IPR057285">
    <property type="entry name" value="Pre-PUA_NSUN2"/>
</dbReference>
<dbReference type="AlphaFoldDB" id="A0A1K0H2Z6"/>
<evidence type="ECO:0000313" key="21">
    <source>
        <dbReference type="Proteomes" id="UP000179920"/>
    </source>
</evidence>
<dbReference type="Pfam" id="PF01189">
    <property type="entry name" value="Methyltr_RsmB-F"/>
    <property type="match status" value="1"/>
</dbReference>
<dbReference type="HAMAP" id="MF_01208">
    <property type="entry name" value="PyrE"/>
    <property type="match status" value="1"/>
</dbReference>
<dbReference type="UniPathway" id="UPA00070">
    <property type="reaction ID" value="UER00119"/>
</dbReference>
<evidence type="ECO:0000313" key="19">
    <source>
        <dbReference type="EMBL" id="SAM81789.1"/>
    </source>
</evidence>
<evidence type="ECO:0000256" key="3">
    <source>
        <dbReference type="ARBA" id="ARBA00004889"/>
    </source>
</evidence>
<dbReference type="SUPFAM" id="SSF53271">
    <property type="entry name" value="PRTase-like"/>
    <property type="match status" value="1"/>
</dbReference>
<dbReference type="CDD" id="cd06223">
    <property type="entry name" value="PRTases_typeI"/>
    <property type="match status" value="1"/>
</dbReference>
<dbReference type="Pfam" id="PF25376">
    <property type="entry name" value="Pre-PUA_NSUN2"/>
    <property type="match status" value="1"/>
</dbReference>
<dbReference type="Gene3D" id="3.40.50.2020">
    <property type="match status" value="1"/>
</dbReference>
<dbReference type="Proteomes" id="UP000179920">
    <property type="component" value="Chromosome V"/>
</dbReference>
<keyword evidence="14" id="KW-0665">Pyrimidine biosynthesis</keyword>
<evidence type="ECO:0000256" key="17">
    <source>
        <dbReference type="SAM" id="MobiDB-lite"/>
    </source>
</evidence>
<evidence type="ECO:0000259" key="18">
    <source>
        <dbReference type="PROSITE" id="PS51686"/>
    </source>
</evidence>
<gene>
    <name evidence="20" type="ORF">UBRO2_05884</name>
    <name evidence="19" type="ORF">UBRO_03066</name>
</gene>
<dbReference type="GO" id="GO:0006207">
    <property type="term" value="P:'de novo' pyrimidine nucleobase biosynthetic process"/>
    <property type="evidence" value="ECO:0007669"/>
    <property type="project" value="UniProtKB-ARBA"/>
</dbReference>
<comment type="function">
    <text evidence="1">Catalyzes the transfer of a ribosyl phosphate group from 5-phosphoribose 1-diphosphate to orotate, leading to the formation of orotidine monophosphate (OMP).</text>
</comment>
<comment type="pathway">
    <text evidence="3">Pyrimidine metabolism; UMP biosynthesis via de novo pathway; UMP from orotate: step 1/2.</text>
</comment>
<dbReference type="PRINTS" id="PR02008">
    <property type="entry name" value="RCMTFAMILY"/>
</dbReference>
<evidence type="ECO:0000256" key="10">
    <source>
        <dbReference type="ARBA" id="ARBA00022679"/>
    </source>
</evidence>
<dbReference type="GO" id="GO:0005737">
    <property type="term" value="C:cytoplasm"/>
    <property type="evidence" value="ECO:0007669"/>
    <property type="project" value="TreeGrafter"/>
</dbReference>
<evidence type="ECO:0000256" key="1">
    <source>
        <dbReference type="ARBA" id="ARBA00003769"/>
    </source>
</evidence>
<feature type="region of interest" description="Disordered" evidence="17">
    <location>
        <begin position="577"/>
        <end position="616"/>
    </location>
</feature>
<sequence>MARGGNRGGGRGGGRGRGRGGGGGGGRGRGGGGRGGARGGHHQGVRANFHSSDQKNARLEAYYIDQAILDPSEWGTFMQYLRTPLPTTFRLTAGKETTPQLLKALQDIYIPFLSNVTFDGEKVDPPKTLPWYPDGLGWHLNTKKNFIRKSPEFKRFHQFLVHETDVGSISRQEAVSMLPPLFLDVQPHHLVLDMCAAPGSKTAQLIESLHSPFTSAPSSYNPMPTGLVIANDSDTKRAHMLVHQSQRLPSPNLLVTNLDASNYQSIQVPYKADNQGAEVIQTAIKYDRILADVPCSGDGTIRKNVPIWKEWTPNNAVGLHALQLKILIRGLNQLRQGGRLVYSTCSMNPIENEAVVAEALRRFEGKVRIVDCSSRLPELVRRKGLTTWRAAPGRGAHLFGKSKYAKEKAAKSAADADADADAAAADGEGELVDAYMKDAEGKVDEEVAAAAAAEGDAAAPEEQAAPEPEIGSAEYRDRLPEIAWIDNWDQLNELDADLASRTPKSLWPQGDEEALGTQHCMRLYPHLQDTGGFFVALLEKVGNPEDEGMAAGMIRAMDHLDSLRDDGESLTDTVKRALSPETEADGAQPAAKKLKEVDGTASPAPAAATETETEVAGEVTNVKEDKHAADRARKAAQQKAVNEGHGIPGGLPYKEDPFAYIPPSNDQVQACKKFFDLKDTFPLRNLLVRNEEHQPLRSVYLTSTTARAVITGGGPGRGNHPHMNPISLRLINCGIKSLGRQDAGRDGTLECKWRIISDGLLSIRPQIEERAILKAQLKDLAFLIANHYPVLDTLPGDFGELLKTKKMGSYIIDVLPSEHDGRKLNYKLSFPIWRAVNSVNLMLDKQEKSALSFRIFDIDLSSADGGRQFSSQPSKKDKKANKDAKDAEMQLSDAEDAARAAALAKSNGTTPSSSSSAAAKVELAPYQSEYIQLALNSCILKFEGPYTLKSGRLSPYFFNAGLFNTGAKVTKVAECYAKRIVKSGVQFDVLFGPAYKGIPLAAATAMALQLNHGIDVGFCFNRKEAKTHGEGGSLVGAELKGRVLILDDVITAGTAINEAMDILVSQPSAQLAGVVIALDRQEKSQKDGVPGTTSAITEVEKRYNTKVYSVVTLDQIIEFMKRDAGAYGEKIEKMNEYRIEYGTSEVAKAEQAAAGKS</sequence>
<feature type="compositionally biased region" description="Gly residues" evidence="17">
    <location>
        <begin position="1"/>
        <end position="38"/>
    </location>
</feature>
<keyword evidence="10 16" id="KW-0808">Transferase</keyword>
<evidence type="ECO:0000313" key="20">
    <source>
        <dbReference type="EMBL" id="SYW86164.1"/>
    </source>
</evidence>
<feature type="binding site" evidence="16">
    <location>
        <begin position="195"/>
        <end position="201"/>
    </location>
    <ligand>
        <name>S-adenosyl-L-methionine</name>
        <dbReference type="ChEBI" id="CHEBI:59789"/>
    </ligand>
</feature>
<evidence type="ECO:0000256" key="14">
    <source>
        <dbReference type="ARBA" id="ARBA00022975"/>
    </source>
</evidence>
<dbReference type="Gene3D" id="3.40.50.150">
    <property type="entry name" value="Vaccinia Virus protein VP39"/>
    <property type="match status" value="2"/>
</dbReference>
<feature type="domain" description="SAM-dependent MTase RsmB/NOP-type" evidence="18">
    <location>
        <begin position="77"/>
        <end position="541"/>
    </location>
</feature>
<feature type="binding site" evidence="16">
    <location>
        <position position="232"/>
    </location>
    <ligand>
        <name>S-adenosyl-L-methionine</name>
        <dbReference type="ChEBI" id="CHEBI:59789"/>
    </ligand>
</feature>
<dbReference type="GO" id="GO:0016428">
    <property type="term" value="F:tRNA (cytidine-5-)-methyltransferase activity"/>
    <property type="evidence" value="ECO:0007669"/>
    <property type="project" value="InterPro"/>
</dbReference>
<comment type="similarity">
    <text evidence="4">Belongs to the purine/pyrimidine phosphoribosyltransferase family. PyrE subfamily.</text>
</comment>
<protein>
    <recommendedName>
        <fullName evidence="6">orotate phosphoribosyltransferase</fullName>
        <ecNumber evidence="6">2.4.2.10</ecNumber>
    </recommendedName>
</protein>
<feature type="compositionally biased region" description="Low complexity" evidence="17">
    <location>
        <begin position="599"/>
        <end position="616"/>
    </location>
</feature>
<dbReference type="PANTHER" id="PTHR22808">
    <property type="entry name" value="NCL1 YEAST -RELATED NOL1/NOP2/FMU SUN DOMAIN-CONTAINING"/>
    <property type="match status" value="1"/>
</dbReference>
<keyword evidence="15" id="KW-0539">Nucleus</keyword>
<feature type="binding site" evidence="16">
    <location>
        <position position="259"/>
    </location>
    <ligand>
        <name>S-adenosyl-L-methionine</name>
        <dbReference type="ChEBI" id="CHEBI:59789"/>
    </ligand>
</feature>
<keyword evidence="8 16" id="KW-0489">Methyltransferase</keyword>
<dbReference type="InterPro" id="IPR000836">
    <property type="entry name" value="PRTase_dom"/>
</dbReference>
<reference evidence="20" key="3">
    <citation type="submission" date="2018-08" db="EMBL/GenBank/DDBJ databases">
        <authorList>
            <person name="Guldener U."/>
        </authorList>
    </citation>
    <scope>NUCLEOTIDE SEQUENCE</scope>
    <source>
        <strain evidence="20">UB2</strain>
    </source>
</reference>
<keyword evidence="13 16" id="KW-0694">RNA-binding</keyword>
<evidence type="ECO:0000256" key="6">
    <source>
        <dbReference type="ARBA" id="ARBA00011971"/>
    </source>
</evidence>
<dbReference type="PANTHER" id="PTHR22808:SF1">
    <property type="entry name" value="RNA CYTOSINE-C(5)-METHYLTRANSFERASE NSUN2-RELATED"/>
    <property type="match status" value="1"/>
</dbReference>
<dbReference type="Pfam" id="PF25378">
    <property type="entry name" value="PUA_NSUN2"/>
    <property type="match status" value="1"/>
</dbReference>
<evidence type="ECO:0000256" key="4">
    <source>
        <dbReference type="ARBA" id="ARBA00006340"/>
    </source>
</evidence>
<dbReference type="Pfam" id="PF00156">
    <property type="entry name" value="Pribosyltran"/>
    <property type="match status" value="1"/>
</dbReference>
<proteinExistence type="inferred from homology"/>
<evidence type="ECO:0000256" key="11">
    <source>
        <dbReference type="ARBA" id="ARBA00022691"/>
    </source>
</evidence>
<evidence type="ECO:0000256" key="16">
    <source>
        <dbReference type="PROSITE-ProRule" id="PRU01023"/>
    </source>
</evidence>
<dbReference type="InterPro" id="IPR049560">
    <property type="entry name" value="MeTrfase_RsmB-F_NOP2_cat"/>
</dbReference>
<dbReference type="NCBIfam" id="TIGR00336">
    <property type="entry name" value="pyrE"/>
    <property type="match status" value="1"/>
</dbReference>
<dbReference type="GO" id="GO:0004588">
    <property type="term" value="F:orotate phosphoribosyltransferase activity"/>
    <property type="evidence" value="ECO:0007669"/>
    <property type="project" value="UniProtKB-EC"/>
</dbReference>
<dbReference type="GO" id="GO:0030488">
    <property type="term" value="P:tRNA methylation"/>
    <property type="evidence" value="ECO:0007669"/>
    <property type="project" value="TreeGrafter"/>
</dbReference>
<dbReference type="InterPro" id="IPR029063">
    <property type="entry name" value="SAM-dependent_MTases_sf"/>
</dbReference>
<dbReference type="InterPro" id="IPR023031">
    <property type="entry name" value="OPRT"/>
</dbReference>
<dbReference type="GO" id="GO:0044205">
    <property type="term" value="P:'de novo' UMP biosynthetic process"/>
    <property type="evidence" value="ECO:0007669"/>
    <property type="project" value="UniProtKB-UniPathway"/>
</dbReference>
<dbReference type="PROSITE" id="PS51686">
    <property type="entry name" value="SAM_MT_RSMB_NOP"/>
    <property type="match status" value="1"/>
</dbReference>
<reference evidence="21" key="2">
    <citation type="submission" date="2016-04" db="EMBL/GenBank/DDBJ databases">
        <authorList>
            <person name="Guldener U."/>
            <person name="Guldener U."/>
        </authorList>
    </citation>
    <scope>NUCLEOTIDE SEQUENCE [LARGE SCALE GENOMIC DNA]</scope>
    <source>
        <strain evidence="21">UB2112</strain>
    </source>
</reference>
<comment type="subunit">
    <text evidence="5">Homodimer.</text>
</comment>
<dbReference type="EC" id="2.4.2.10" evidence="6"/>
<keyword evidence="11 16" id="KW-0949">S-adenosyl-L-methionine</keyword>
<dbReference type="EMBL" id="ULHB01000235">
    <property type="protein sequence ID" value="SYW86164.1"/>
    <property type="molecule type" value="Genomic_DNA"/>
</dbReference>
<dbReference type="InterPro" id="IPR023267">
    <property type="entry name" value="RCMT"/>
</dbReference>
<dbReference type="FunFam" id="3.40.50.2020:FF:000008">
    <property type="entry name" value="Orotate phosphoribosyltransferase"/>
    <property type="match status" value="1"/>
</dbReference>
<name>A0A1K0H2Z6_9BASI</name>
<evidence type="ECO:0000256" key="7">
    <source>
        <dbReference type="ARBA" id="ARBA00022555"/>
    </source>
</evidence>
<dbReference type="InterPro" id="IPR001678">
    <property type="entry name" value="MeTrfase_RsmB-F_NOP2_dom"/>
</dbReference>
<keyword evidence="12" id="KW-0819">tRNA processing</keyword>
<dbReference type="InterPro" id="IPR057286">
    <property type="entry name" value="PUA_NSUN2"/>
</dbReference>